<evidence type="ECO:0000313" key="1">
    <source>
        <dbReference type="Proteomes" id="UP000887565"/>
    </source>
</evidence>
<keyword evidence="1" id="KW-1185">Reference proteome</keyword>
<organism evidence="1 2">
    <name type="scientific">Romanomermis culicivorax</name>
    <name type="common">Nematode worm</name>
    <dbReference type="NCBI Taxonomy" id="13658"/>
    <lineage>
        <taxon>Eukaryota</taxon>
        <taxon>Metazoa</taxon>
        <taxon>Ecdysozoa</taxon>
        <taxon>Nematoda</taxon>
        <taxon>Enoplea</taxon>
        <taxon>Dorylaimia</taxon>
        <taxon>Mermithida</taxon>
        <taxon>Mermithoidea</taxon>
        <taxon>Mermithidae</taxon>
        <taxon>Romanomermis</taxon>
    </lineage>
</organism>
<protein>
    <submittedName>
        <fullName evidence="2">Uncharacterized protein</fullName>
    </submittedName>
</protein>
<proteinExistence type="predicted"/>
<reference evidence="2" key="1">
    <citation type="submission" date="2022-11" db="UniProtKB">
        <authorList>
            <consortium name="WormBaseParasite"/>
        </authorList>
    </citation>
    <scope>IDENTIFICATION</scope>
</reference>
<dbReference type="AlphaFoldDB" id="A0A915IHA5"/>
<sequence>MVLTNFFGRLDIWVTIPIHVHATKPSLVLFQYFREHYRHSYQEPNPAISHKVATLILQWISRIWAAELRCVDAIQTTHFTLFLYEARGLDNLSWFGQNHHQPYRFMDGLTLTATATLNTNLKPIATTTTTILAMETIPILSMTGMTTVMTTAITHAPAHRTKANATTIDQCHFV</sequence>
<name>A0A915IHA5_ROMCU</name>
<dbReference type="Proteomes" id="UP000887565">
    <property type="component" value="Unplaced"/>
</dbReference>
<dbReference type="WBParaSite" id="nRc.2.0.1.t13233-RA">
    <property type="protein sequence ID" value="nRc.2.0.1.t13233-RA"/>
    <property type="gene ID" value="nRc.2.0.1.g13233"/>
</dbReference>
<evidence type="ECO:0000313" key="2">
    <source>
        <dbReference type="WBParaSite" id="nRc.2.0.1.t13233-RA"/>
    </source>
</evidence>
<accession>A0A915IHA5</accession>